<keyword evidence="1" id="KW-0560">Oxidoreductase</keyword>
<evidence type="ECO:0000256" key="1">
    <source>
        <dbReference type="ARBA" id="ARBA00023002"/>
    </source>
</evidence>
<dbReference type="PANTHER" id="PTHR43244">
    <property type="match status" value="1"/>
</dbReference>
<dbReference type="SUPFAM" id="SSF51679">
    <property type="entry name" value="Bacterial luciferase-like"/>
    <property type="match status" value="1"/>
</dbReference>
<dbReference type="Proteomes" id="UP000655208">
    <property type="component" value="Unassembled WGS sequence"/>
</dbReference>
<sequence>MTAPADTGLRVSVALQTDKTPAAYARLGAAVETLGFDGLSVFADLGYQPPLPALLAVAGATRRIRLGVAGWSPALLHPVEIAGQLAALHDAAPGRAYLGLVRGSWLDRIGVATDRPVRRLAECIGVLTRLLGGDDQGYHGEIYTLAPGFRLAYPLPDRMPPLLVGTWSPTTARLAALHADEVKLGGCTNPDMVALMHSWLTGAAAAAGRPDAPGVVAGAVTVVDLDRGAALRRARREVAMYLDVVAELDRTLEVDPDLLARLRSRLRDGDADGAGAVIDTDLLRRFAFAGTPADIVEQCTALAAAGAGRIEFGTPHGLTDDGGIELLGRAVLPALRSTAGDAR</sequence>
<dbReference type="InterPro" id="IPR050564">
    <property type="entry name" value="F420-G6PD/mer"/>
</dbReference>
<reference evidence="3" key="1">
    <citation type="journal article" date="2014" name="Int. J. Syst. Evol. Microbiol.">
        <title>Complete genome sequence of Corynebacterium casei LMG S-19264T (=DSM 44701T), isolated from a smear-ripened cheese.</title>
        <authorList>
            <consortium name="US DOE Joint Genome Institute (JGI-PGF)"/>
            <person name="Walter F."/>
            <person name="Albersmeier A."/>
            <person name="Kalinowski J."/>
            <person name="Ruckert C."/>
        </authorList>
    </citation>
    <scope>NUCLEOTIDE SEQUENCE</scope>
    <source>
        <strain evidence="3">CGMCC 4.7308</strain>
    </source>
</reference>
<protein>
    <recommendedName>
        <fullName evidence="2">Luciferase-like domain-containing protein</fullName>
    </recommendedName>
</protein>
<dbReference type="InterPro" id="IPR036661">
    <property type="entry name" value="Luciferase-like_sf"/>
</dbReference>
<gene>
    <name evidence="3" type="ORF">GCM10011594_30300</name>
</gene>
<accession>A0A917T4X4</accession>
<organism evidence="3 4">
    <name type="scientific">Nakamurella endophytica</name>
    <dbReference type="NCBI Taxonomy" id="1748367"/>
    <lineage>
        <taxon>Bacteria</taxon>
        <taxon>Bacillati</taxon>
        <taxon>Actinomycetota</taxon>
        <taxon>Actinomycetes</taxon>
        <taxon>Nakamurellales</taxon>
        <taxon>Nakamurellaceae</taxon>
        <taxon>Nakamurella</taxon>
    </lineage>
</organism>
<dbReference type="AlphaFoldDB" id="A0A917T4X4"/>
<dbReference type="GO" id="GO:0016705">
    <property type="term" value="F:oxidoreductase activity, acting on paired donors, with incorporation or reduction of molecular oxygen"/>
    <property type="evidence" value="ECO:0007669"/>
    <property type="project" value="InterPro"/>
</dbReference>
<feature type="domain" description="Luciferase-like" evidence="2">
    <location>
        <begin position="12"/>
        <end position="307"/>
    </location>
</feature>
<evidence type="ECO:0000313" key="3">
    <source>
        <dbReference type="EMBL" id="GGM08254.1"/>
    </source>
</evidence>
<proteinExistence type="predicted"/>
<dbReference type="Gene3D" id="3.20.20.30">
    <property type="entry name" value="Luciferase-like domain"/>
    <property type="match status" value="1"/>
</dbReference>
<dbReference type="EMBL" id="BMNA01000006">
    <property type="protein sequence ID" value="GGM08254.1"/>
    <property type="molecule type" value="Genomic_DNA"/>
</dbReference>
<name>A0A917T4X4_9ACTN</name>
<comment type="caution">
    <text evidence="3">The sequence shown here is derived from an EMBL/GenBank/DDBJ whole genome shotgun (WGS) entry which is preliminary data.</text>
</comment>
<dbReference type="PANTHER" id="PTHR43244:SF1">
    <property type="entry name" value="5,10-METHYLENETETRAHYDROMETHANOPTERIN REDUCTASE"/>
    <property type="match status" value="1"/>
</dbReference>
<keyword evidence="4" id="KW-1185">Reference proteome</keyword>
<evidence type="ECO:0000259" key="2">
    <source>
        <dbReference type="Pfam" id="PF00296"/>
    </source>
</evidence>
<dbReference type="InterPro" id="IPR011251">
    <property type="entry name" value="Luciferase-like_dom"/>
</dbReference>
<reference evidence="3" key="2">
    <citation type="submission" date="2020-09" db="EMBL/GenBank/DDBJ databases">
        <authorList>
            <person name="Sun Q."/>
            <person name="Zhou Y."/>
        </authorList>
    </citation>
    <scope>NUCLEOTIDE SEQUENCE</scope>
    <source>
        <strain evidence="3">CGMCC 4.7308</strain>
    </source>
</reference>
<evidence type="ECO:0000313" key="4">
    <source>
        <dbReference type="Proteomes" id="UP000655208"/>
    </source>
</evidence>
<dbReference type="Pfam" id="PF00296">
    <property type="entry name" value="Bac_luciferase"/>
    <property type="match status" value="1"/>
</dbReference>